<dbReference type="EMBL" id="CP002452">
    <property type="protein sequence ID" value="ADV45321.1"/>
    <property type="molecule type" value="Genomic_DNA"/>
</dbReference>
<evidence type="ECO:0000313" key="2">
    <source>
        <dbReference type="Proteomes" id="UP000008633"/>
    </source>
</evidence>
<dbReference type="OrthoDB" id="5349245at2"/>
<protein>
    <recommendedName>
        <fullName evidence="3">AsmA family protein</fullName>
    </recommendedName>
</protein>
<gene>
    <name evidence="1" type="ordered locus">Nitsa_0048</name>
</gene>
<dbReference type="RefSeq" id="WP_013553018.1">
    <property type="nucleotide sequence ID" value="NC_014935.1"/>
</dbReference>
<reference evidence="2" key="2">
    <citation type="submission" date="2011-01" db="EMBL/GenBank/DDBJ databases">
        <title>The complete genome of Nitratifractor salsuginis DSM 16511.</title>
        <authorList>
            <consortium name="US DOE Joint Genome Institute (JGI-PGF)"/>
            <person name="Lucas S."/>
            <person name="Copeland A."/>
            <person name="Lapidus A."/>
            <person name="Bruce D."/>
            <person name="Goodwin L."/>
            <person name="Pitluck S."/>
            <person name="Kyrpides N."/>
            <person name="Mavromatis K."/>
            <person name="Ivanova N."/>
            <person name="Mikhailova N."/>
            <person name="Zeytun A."/>
            <person name="Detter J.C."/>
            <person name="Tapia R."/>
            <person name="Han C."/>
            <person name="Land M."/>
            <person name="Hauser L."/>
            <person name="Markowitz V."/>
            <person name="Cheng J.-F."/>
            <person name="Hugenholtz P."/>
            <person name="Woyke T."/>
            <person name="Wu D."/>
            <person name="Tindall B."/>
            <person name="Schuetze A."/>
            <person name="Brambilla E."/>
            <person name="Klenk H.-P."/>
            <person name="Eisen J.A."/>
        </authorList>
    </citation>
    <scope>NUCLEOTIDE SEQUENCE [LARGE SCALE GENOMIC DNA]</scope>
    <source>
        <strain evidence="2">DSM 16511 / JCM 12458 / E9I37-1</strain>
    </source>
</reference>
<dbReference type="STRING" id="749222.Nitsa_0048"/>
<accession>E6WY73</accession>
<evidence type="ECO:0008006" key="3">
    <source>
        <dbReference type="Google" id="ProtNLM"/>
    </source>
</evidence>
<sequence length="171" mass="20097">MQMVKRIFLLIIAVWLMLIILAPKERIYYLLEHRLSQWGIVLSGEKLHWKPFGLKITDAELYAQGIRIGKLPEADFWTLLFYSELDTGPFLLSPDIQKILDLKLSKARLVHKLWHPETVFIEAEGNFGHISGRIDLQSRKISLRLTAPGEPGVLKRYFRKDKKGWYYERTF</sequence>
<evidence type="ECO:0000313" key="1">
    <source>
        <dbReference type="EMBL" id="ADV45321.1"/>
    </source>
</evidence>
<reference evidence="1 2" key="1">
    <citation type="journal article" date="2011" name="Stand. Genomic Sci.">
        <title>Complete genome sequence of Nitratifractor salsuginis type strain (E9I37-1).</title>
        <authorList>
            <person name="Anderson I."/>
            <person name="Sikorski J."/>
            <person name="Zeytun A."/>
            <person name="Nolan M."/>
            <person name="Lapidus A."/>
            <person name="Lucas S."/>
            <person name="Hammon N."/>
            <person name="Deshpande S."/>
            <person name="Cheng J.F."/>
            <person name="Tapia R."/>
            <person name="Han C."/>
            <person name="Goodwin L."/>
            <person name="Pitluck S."/>
            <person name="Liolios K."/>
            <person name="Pagani I."/>
            <person name="Ivanova N."/>
            <person name="Huntemann M."/>
            <person name="Mavromatis K."/>
            <person name="Ovchinikova G."/>
            <person name="Pati A."/>
            <person name="Chen A."/>
            <person name="Palaniappan K."/>
            <person name="Land M."/>
            <person name="Hauser L."/>
            <person name="Brambilla E.M."/>
            <person name="Ngatchou-Djao O.D."/>
            <person name="Rohde M."/>
            <person name="Tindall B.J."/>
            <person name="Goker M."/>
            <person name="Detter J.C."/>
            <person name="Woyke T."/>
            <person name="Bristow J."/>
            <person name="Eisen J.A."/>
            <person name="Markowitz V."/>
            <person name="Hugenholtz P."/>
            <person name="Klenk H.P."/>
            <person name="Kyrpides N.C."/>
        </authorList>
    </citation>
    <scope>NUCLEOTIDE SEQUENCE [LARGE SCALE GENOMIC DNA]</scope>
    <source>
        <strain evidence="2">DSM 16511 / JCM 12458 / E9I37-1</strain>
    </source>
</reference>
<dbReference type="KEGG" id="nsa:Nitsa_0048"/>
<keyword evidence="2" id="KW-1185">Reference proteome</keyword>
<dbReference type="HOGENOM" id="CLU_133219_0_0_7"/>
<proteinExistence type="predicted"/>
<organism evidence="1 2">
    <name type="scientific">Nitratifractor salsuginis (strain DSM 16511 / JCM 12458 / E9I37-1)</name>
    <dbReference type="NCBI Taxonomy" id="749222"/>
    <lineage>
        <taxon>Bacteria</taxon>
        <taxon>Pseudomonadati</taxon>
        <taxon>Campylobacterota</taxon>
        <taxon>Epsilonproteobacteria</taxon>
        <taxon>Campylobacterales</taxon>
        <taxon>Sulfurovaceae</taxon>
        <taxon>Nitratifractor</taxon>
    </lineage>
</organism>
<name>E6WY73_NITSE</name>
<dbReference type="eggNOG" id="ENOG5030TJW">
    <property type="taxonomic scope" value="Bacteria"/>
</dbReference>
<dbReference type="Proteomes" id="UP000008633">
    <property type="component" value="Chromosome"/>
</dbReference>
<dbReference type="AlphaFoldDB" id="E6WY73"/>